<evidence type="ECO:0000313" key="2">
    <source>
        <dbReference type="WBParaSite" id="SMUV_0000682801-mRNA-1"/>
    </source>
</evidence>
<dbReference type="WBParaSite" id="SMUV_0000682801-mRNA-1">
    <property type="protein sequence ID" value="SMUV_0000682801-mRNA-1"/>
    <property type="gene ID" value="SMUV_0000682801"/>
</dbReference>
<dbReference type="InterPro" id="IPR011333">
    <property type="entry name" value="SKP1/BTB/POZ_sf"/>
</dbReference>
<keyword evidence="1" id="KW-1185">Reference proteome</keyword>
<proteinExistence type="predicted"/>
<name>A0A0N5AQ76_9BILA</name>
<organism evidence="1 2">
    <name type="scientific">Syphacia muris</name>
    <dbReference type="NCBI Taxonomy" id="451379"/>
    <lineage>
        <taxon>Eukaryota</taxon>
        <taxon>Metazoa</taxon>
        <taxon>Ecdysozoa</taxon>
        <taxon>Nematoda</taxon>
        <taxon>Chromadorea</taxon>
        <taxon>Rhabditida</taxon>
        <taxon>Spirurina</taxon>
        <taxon>Oxyuridomorpha</taxon>
        <taxon>Oxyuroidea</taxon>
        <taxon>Oxyuridae</taxon>
        <taxon>Syphacia</taxon>
    </lineage>
</organism>
<protein>
    <submittedName>
        <fullName evidence="2">BTB domain-containing protein</fullName>
    </submittedName>
</protein>
<evidence type="ECO:0000313" key="1">
    <source>
        <dbReference type="Proteomes" id="UP000046393"/>
    </source>
</evidence>
<dbReference type="Proteomes" id="UP000046393">
    <property type="component" value="Unplaced"/>
</dbReference>
<reference evidence="2" key="1">
    <citation type="submission" date="2017-02" db="UniProtKB">
        <authorList>
            <consortium name="WormBaseParasite"/>
        </authorList>
    </citation>
    <scope>IDENTIFICATION</scope>
</reference>
<accession>A0A0N5AQ76</accession>
<dbReference type="AlphaFoldDB" id="A0A0N5AQ76"/>
<sequence>MNAPNCAAQPIFYDNDSFLAQASYGRNAYNFTHSKDKHQVDFCSASEKRTFTIKLDGGNLYVNPHYFLTMSEKFRKQFEEIDDVKGEITYEDIPMCAMKVVLESVCPTIHQLYPIPIQISDLPGIIPVANKLEMPILLNLCSKVLDSKIPESIVTPYGYLKYFDLAYRYGLNIAVQTKLLYHLLDFDFNKIAKFLDETILSTETGSLKNERFPHDVYGCLLMPSEMQNVRCERCFERQSKRRSRRRDCKNTSNNEILTPCKLCSRLLCDKCIPSPCLAQLEKFLIENPPSCFPKL</sequence>
<dbReference type="SUPFAM" id="SSF54695">
    <property type="entry name" value="POZ domain"/>
    <property type="match status" value="1"/>
</dbReference>